<reference evidence="2" key="1">
    <citation type="submission" date="2019-10" db="EMBL/GenBank/DDBJ databases">
        <authorList>
            <consortium name="DOE Joint Genome Institute"/>
            <person name="Kuo A."/>
            <person name="Miyauchi S."/>
            <person name="Kiss E."/>
            <person name="Drula E."/>
            <person name="Kohler A."/>
            <person name="Sanchez-Garcia M."/>
            <person name="Andreopoulos B."/>
            <person name="Barry K.W."/>
            <person name="Bonito G."/>
            <person name="Buee M."/>
            <person name="Carver A."/>
            <person name="Chen C."/>
            <person name="Cichocki N."/>
            <person name="Clum A."/>
            <person name="Culley D."/>
            <person name="Crous P.W."/>
            <person name="Fauchery L."/>
            <person name="Girlanda M."/>
            <person name="Hayes R."/>
            <person name="Keri Z."/>
            <person name="LaButti K."/>
            <person name="Lipzen A."/>
            <person name="Lombard V."/>
            <person name="Magnuson J."/>
            <person name="Maillard F."/>
            <person name="Morin E."/>
            <person name="Murat C."/>
            <person name="Nolan M."/>
            <person name="Ohm R."/>
            <person name="Pangilinan J."/>
            <person name="Pereira M."/>
            <person name="Perotto S."/>
            <person name="Peter M."/>
            <person name="Riley R."/>
            <person name="Sitrit Y."/>
            <person name="Stielow B."/>
            <person name="Szollosi G."/>
            <person name="Zifcakova L."/>
            <person name="Stursova M."/>
            <person name="Spatafora J.W."/>
            <person name="Tedersoo L."/>
            <person name="Vaario L.-M."/>
            <person name="Yamada A."/>
            <person name="Yan M."/>
            <person name="Wang P."/>
            <person name="Xu J."/>
            <person name="Bruns T."/>
            <person name="Baldrian P."/>
            <person name="Vilgalys R."/>
            <person name="Henrissat B."/>
            <person name="Grigoriev I.V."/>
            <person name="Hibbett D."/>
            <person name="Nagy L.G."/>
            <person name="Martin F.M."/>
        </authorList>
    </citation>
    <scope>NUCLEOTIDE SEQUENCE</scope>
    <source>
        <strain evidence="2">BED1</strain>
    </source>
</reference>
<dbReference type="Gene3D" id="1.25.40.10">
    <property type="entry name" value="Tetratricopeptide repeat domain"/>
    <property type="match status" value="1"/>
</dbReference>
<comment type="caution">
    <text evidence="2">The sequence shown here is derived from an EMBL/GenBank/DDBJ whole genome shotgun (WGS) entry which is preliminary data.</text>
</comment>
<dbReference type="AlphaFoldDB" id="A0AAD4BD87"/>
<evidence type="ECO:0000313" key="2">
    <source>
        <dbReference type="EMBL" id="KAF8419816.1"/>
    </source>
</evidence>
<dbReference type="InterPro" id="IPR011990">
    <property type="entry name" value="TPR-like_helical_dom_sf"/>
</dbReference>
<dbReference type="SUPFAM" id="SSF48452">
    <property type="entry name" value="TPR-like"/>
    <property type="match status" value="1"/>
</dbReference>
<reference evidence="2" key="2">
    <citation type="journal article" date="2020" name="Nat. Commun.">
        <title>Large-scale genome sequencing of mycorrhizal fungi provides insights into the early evolution of symbiotic traits.</title>
        <authorList>
            <person name="Miyauchi S."/>
            <person name="Kiss E."/>
            <person name="Kuo A."/>
            <person name="Drula E."/>
            <person name="Kohler A."/>
            <person name="Sanchez-Garcia M."/>
            <person name="Morin E."/>
            <person name="Andreopoulos B."/>
            <person name="Barry K.W."/>
            <person name="Bonito G."/>
            <person name="Buee M."/>
            <person name="Carver A."/>
            <person name="Chen C."/>
            <person name="Cichocki N."/>
            <person name="Clum A."/>
            <person name="Culley D."/>
            <person name="Crous P.W."/>
            <person name="Fauchery L."/>
            <person name="Girlanda M."/>
            <person name="Hayes R.D."/>
            <person name="Keri Z."/>
            <person name="LaButti K."/>
            <person name="Lipzen A."/>
            <person name="Lombard V."/>
            <person name="Magnuson J."/>
            <person name="Maillard F."/>
            <person name="Murat C."/>
            <person name="Nolan M."/>
            <person name="Ohm R.A."/>
            <person name="Pangilinan J."/>
            <person name="Pereira M.F."/>
            <person name="Perotto S."/>
            <person name="Peter M."/>
            <person name="Pfister S."/>
            <person name="Riley R."/>
            <person name="Sitrit Y."/>
            <person name="Stielow J.B."/>
            <person name="Szollosi G."/>
            <person name="Zifcakova L."/>
            <person name="Stursova M."/>
            <person name="Spatafora J.W."/>
            <person name="Tedersoo L."/>
            <person name="Vaario L.M."/>
            <person name="Yamada A."/>
            <person name="Yan M."/>
            <person name="Wang P."/>
            <person name="Xu J."/>
            <person name="Bruns T."/>
            <person name="Baldrian P."/>
            <person name="Vilgalys R."/>
            <person name="Dunand C."/>
            <person name="Henrissat B."/>
            <person name="Grigoriev I.V."/>
            <person name="Hibbett D."/>
            <person name="Nagy L.G."/>
            <person name="Martin F.M."/>
        </authorList>
    </citation>
    <scope>NUCLEOTIDE SEQUENCE</scope>
    <source>
        <strain evidence="2">BED1</strain>
    </source>
</reference>
<evidence type="ECO:0000313" key="3">
    <source>
        <dbReference type="Proteomes" id="UP001194468"/>
    </source>
</evidence>
<keyword evidence="1" id="KW-0812">Transmembrane</keyword>
<proteinExistence type="predicted"/>
<dbReference type="EMBL" id="WHUW01000168">
    <property type="protein sequence ID" value="KAF8419816.1"/>
    <property type="molecule type" value="Genomic_DNA"/>
</dbReference>
<keyword evidence="1" id="KW-1133">Transmembrane helix</keyword>
<organism evidence="2 3">
    <name type="scientific">Boletus edulis BED1</name>
    <dbReference type="NCBI Taxonomy" id="1328754"/>
    <lineage>
        <taxon>Eukaryota</taxon>
        <taxon>Fungi</taxon>
        <taxon>Dikarya</taxon>
        <taxon>Basidiomycota</taxon>
        <taxon>Agaricomycotina</taxon>
        <taxon>Agaricomycetes</taxon>
        <taxon>Agaricomycetidae</taxon>
        <taxon>Boletales</taxon>
        <taxon>Boletineae</taxon>
        <taxon>Boletaceae</taxon>
        <taxon>Boletoideae</taxon>
        <taxon>Boletus</taxon>
    </lineage>
</organism>
<dbReference type="Proteomes" id="UP001194468">
    <property type="component" value="Unassembled WGS sequence"/>
</dbReference>
<feature type="transmembrane region" description="Helical" evidence="1">
    <location>
        <begin position="80"/>
        <end position="100"/>
    </location>
</feature>
<accession>A0AAD4BD87</accession>
<sequence>MRRQPDCHVLKNGQLEEAEALLTEATLASQNPHHHVLASRAIVRARLRQWGAAIEDGKKPIEIQPSIGILIRRATLHSNIVIPLASIFLLIKAVIVYVAGERYRVWMTSSIRYT</sequence>
<protein>
    <submittedName>
        <fullName evidence="2">Uncharacterized protein</fullName>
    </submittedName>
</protein>
<gene>
    <name evidence="2" type="ORF">L210DRAFT_2291242</name>
</gene>
<name>A0AAD4BD87_BOLED</name>
<evidence type="ECO:0000256" key="1">
    <source>
        <dbReference type="SAM" id="Phobius"/>
    </source>
</evidence>
<keyword evidence="1" id="KW-0472">Membrane</keyword>
<keyword evidence="3" id="KW-1185">Reference proteome</keyword>